<reference evidence="1" key="1">
    <citation type="submission" date="2023-10" db="EMBL/GenBank/DDBJ databases">
        <authorList>
            <person name="Domelevo Entfellner J.-B."/>
        </authorList>
    </citation>
    <scope>NUCLEOTIDE SEQUENCE</scope>
</reference>
<dbReference type="Proteomes" id="UP001189624">
    <property type="component" value="Chromosome 5"/>
</dbReference>
<gene>
    <name evidence="1" type="ORF">AYBTSS11_LOCUS16985</name>
</gene>
<dbReference type="EMBL" id="OY731402">
    <property type="protein sequence ID" value="CAJ1957039.1"/>
    <property type="molecule type" value="Genomic_DNA"/>
</dbReference>
<protein>
    <submittedName>
        <fullName evidence="1">Uncharacterized protein</fullName>
    </submittedName>
</protein>
<name>A0AA86SMY2_9FABA</name>
<evidence type="ECO:0000313" key="1">
    <source>
        <dbReference type="EMBL" id="CAJ1957039.1"/>
    </source>
</evidence>
<keyword evidence="2" id="KW-1185">Reference proteome</keyword>
<organism evidence="1 2">
    <name type="scientific">Sphenostylis stenocarpa</name>
    <dbReference type="NCBI Taxonomy" id="92480"/>
    <lineage>
        <taxon>Eukaryota</taxon>
        <taxon>Viridiplantae</taxon>
        <taxon>Streptophyta</taxon>
        <taxon>Embryophyta</taxon>
        <taxon>Tracheophyta</taxon>
        <taxon>Spermatophyta</taxon>
        <taxon>Magnoliopsida</taxon>
        <taxon>eudicotyledons</taxon>
        <taxon>Gunneridae</taxon>
        <taxon>Pentapetalae</taxon>
        <taxon>rosids</taxon>
        <taxon>fabids</taxon>
        <taxon>Fabales</taxon>
        <taxon>Fabaceae</taxon>
        <taxon>Papilionoideae</taxon>
        <taxon>50 kb inversion clade</taxon>
        <taxon>NPAAA clade</taxon>
        <taxon>indigoferoid/millettioid clade</taxon>
        <taxon>Phaseoleae</taxon>
        <taxon>Sphenostylis</taxon>
    </lineage>
</organism>
<evidence type="ECO:0000313" key="2">
    <source>
        <dbReference type="Proteomes" id="UP001189624"/>
    </source>
</evidence>
<proteinExistence type="predicted"/>
<accession>A0AA86SMY2</accession>
<dbReference type="Gramene" id="rna-AYBTSS11_LOCUS16985">
    <property type="protein sequence ID" value="CAJ1957039.1"/>
    <property type="gene ID" value="gene-AYBTSS11_LOCUS16985"/>
</dbReference>
<sequence length="94" mass="11106">MRKMFEDCNRVHDVLETWCMIFNEHNKIKLKGGNNFGWAEYNDISGSRREAEILEKDTSRVQERGHKVVDSGKQTLTLFLLRFLLQHSNPIRNN</sequence>
<dbReference type="AlphaFoldDB" id="A0AA86SMY2"/>